<dbReference type="RefSeq" id="WP_174993984.1">
    <property type="nucleotide sequence ID" value="NZ_CABVPX010000030.1"/>
</dbReference>
<name>A0A9Q9SNJ9_9BURK</name>
<comment type="caution">
    <text evidence="2">The sequence shown here is derived from an EMBL/GenBank/DDBJ whole genome shotgun (WGS) entry which is preliminary data.</text>
</comment>
<gene>
    <name evidence="2" type="ORF">BAR24066_05714</name>
</gene>
<organism evidence="2 3">
    <name type="scientific">Burkholderia arboris</name>
    <dbReference type="NCBI Taxonomy" id="488730"/>
    <lineage>
        <taxon>Bacteria</taxon>
        <taxon>Pseudomonadati</taxon>
        <taxon>Pseudomonadota</taxon>
        <taxon>Betaproteobacteria</taxon>
        <taxon>Burkholderiales</taxon>
        <taxon>Burkholderiaceae</taxon>
        <taxon>Burkholderia</taxon>
        <taxon>Burkholderia cepacia complex</taxon>
    </lineage>
</organism>
<evidence type="ECO:0000313" key="3">
    <source>
        <dbReference type="Proteomes" id="UP000494172"/>
    </source>
</evidence>
<dbReference type="InterPro" id="IPR021440">
    <property type="entry name" value="DUF3089"/>
</dbReference>
<feature type="signal peptide" evidence="1">
    <location>
        <begin position="1"/>
        <end position="21"/>
    </location>
</feature>
<dbReference type="SUPFAM" id="SSF53474">
    <property type="entry name" value="alpha/beta-Hydrolases"/>
    <property type="match status" value="1"/>
</dbReference>
<evidence type="ECO:0000256" key="1">
    <source>
        <dbReference type="SAM" id="SignalP"/>
    </source>
</evidence>
<dbReference type="AlphaFoldDB" id="A0A9Q9SNJ9"/>
<dbReference type="Pfam" id="PF11288">
    <property type="entry name" value="DUF3089"/>
    <property type="match status" value="1"/>
</dbReference>
<evidence type="ECO:0000313" key="2">
    <source>
        <dbReference type="EMBL" id="VWC19241.1"/>
    </source>
</evidence>
<keyword evidence="1" id="KW-0732">Signal</keyword>
<sequence length="399" mass="43804">MKKIRIPLVLSLFLFWAAAQAATDVSSAPDYGLERNWLCKPGRVDACATDINATEISRKGEQTVEPFVHTPDDEKKIDCFYVYPTVSTQDADVSNLEQESAQFDRIRTQFARFSNVCRLFAPMYRQVTLKLMAEYATDLKKFDPNAVMAAAPQYKTAYDDVVAAWKHYLAHDNHGRGVILIGHSQGSFILRDLIKNEIDGKADQKKLVSAYLAGVVIATSKTNVDKNEFKTVPVCTKASQTGCFISFSSFEADAPPPSWSKAFGMSTAAGTTNNCSNPAELSSDNGRLIPYIDASRTTDDGKAPIEWTRRALAVGTPLVKLPDFLKAKCVTRDDGAGYLSIDFITPDASGDLRKRHIPGHVIVGPVLLSNWGVHDADMELVMGNLVKLAGRQAASWSQK</sequence>
<proteinExistence type="predicted"/>
<feature type="chain" id="PRO_5040450872" description="DUF3089 domain-containing protein" evidence="1">
    <location>
        <begin position="22"/>
        <end position="399"/>
    </location>
</feature>
<evidence type="ECO:0008006" key="4">
    <source>
        <dbReference type="Google" id="ProtNLM"/>
    </source>
</evidence>
<dbReference type="InterPro" id="IPR029058">
    <property type="entry name" value="AB_hydrolase_fold"/>
</dbReference>
<protein>
    <recommendedName>
        <fullName evidence="4">DUF3089 domain-containing protein</fullName>
    </recommendedName>
</protein>
<accession>A0A9Q9SNJ9</accession>
<reference evidence="2 3" key="1">
    <citation type="submission" date="2019-09" db="EMBL/GenBank/DDBJ databases">
        <authorList>
            <person name="Depoorter E."/>
        </authorList>
    </citation>
    <scope>NUCLEOTIDE SEQUENCE [LARGE SCALE GENOMIC DNA]</scope>
    <source>
        <strain evidence="2">LMG 24066</strain>
    </source>
</reference>
<dbReference type="EMBL" id="CABVPX010000030">
    <property type="protein sequence ID" value="VWC19241.1"/>
    <property type="molecule type" value="Genomic_DNA"/>
</dbReference>
<dbReference type="Proteomes" id="UP000494172">
    <property type="component" value="Unassembled WGS sequence"/>
</dbReference>